<sequence length="132" mass="15376">MWVFTLKIRYPLIIFTVHKLTRAPHILLLSQNGQSPVMPSSPSRETVWFCSKNVRWKLKYVKTTTEELRLCCLVHEQTYRGACRLSPRALVLLKEFSGRVRPCRELARCLVLYWMLGDHWWLGGALASFGLV</sequence>
<accession>F2Z2M8</accession>
<proteinExistence type="evidence at transcript level"/>
<name>Q8TE90_HUMAN</name>
<dbReference type="AlphaFoldDB" id="Q8TE90"/>
<organism evidence="1">
    <name type="scientific">Homo sapiens</name>
    <name type="common">Human</name>
    <dbReference type="NCBI Taxonomy" id="9606"/>
    <lineage>
        <taxon>Eukaryota</taxon>
        <taxon>Metazoa</taxon>
        <taxon>Chordata</taxon>
        <taxon>Craniata</taxon>
        <taxon>Vertebrata</taxon>
        <taxon>Euteleostomi</taxon>
        <taxon>Mammalia</taxon>
        <taxon>Eutheria</taxon>
        <taxon>Euarchontoglires</taxon>
        <taxon>Primates</taxon>
        <taxon>Haplorrhini</taxon>
        <taxon>Catarrhini</taxon>
        <taxon>Hominidae</taxon>
        <taxon>Homo</taxon>
    </lineage>
</organism>
<dbReference type="EMBL" id="AK074369">
    <property type="protein sequence ID" value="BAB85062.1"/>
    <property type="molecule type" value="mRNA"/>
</dbReference>
<dbReference type="PhylomeDB" id="Q8TE90"/>
<evidence type="ECO:0000313" key="1">
    <source>
        <dbReference type="EMBL" id="BAB85062.1"/>
    </source>
</evidence>
<accession>Q8TE90</accession>
<reference evidence="1" key="1">
    <citation type="submission" date="2002-02" db="EMBL/GenBank/DDBJ databases">
        <title>NEDO human cDNA sequencing project.</title>
        <authorList>
            <person name="Kawabata A."/>
            <person name="Hikiji T."/>
            <person name="Kobatake N."/>
            <person name="Inagaki H."/>
            <person name="Ikema Y."/>
            <person name="Okamoto S."/>
            <person name="Okitani R."/>
            <person name="Ota T."/>
            <person name="Suzuki Y."/>
            <person name="Obayashi M."/>
            <person name="Nishi T."/>
            <person name="Shibahara T."/>
            <person name="Tanaka T."/>
            <person name="Nakamura Y."/>
            <person name="Isogai T."/>
            <person name="Sugano S."/>
        </authorList>
    </citation>
    <scope>NUCLEOTIDE SEQUENCE</scope>
</reference>
<protein>
    <submittedName>
        <fullName evidence="1">cDNA FLJ23789 fis, clone HEP21465</fullName>
    </submittedName>
</protein>